<evidence type="ECO:0000259" key="1">
    <source>
        <dbReference type="Pfam" id="PF03358"/>
    </source>
</evidence>
<evidence type="ECO:0000313" key="2">
    <source>
        <dbReference type="EMBL" id="KAE8759257.1"/>
    </source>
</evidence>
<dbReference type="PANTHER" id="PTHR30543">
    <property type="entry name" value="CHROMATE REDUCTASE"/>
    <property type="match status" value="1"/>
</dbReference>
<protein>
    <submittedName>
        <fullName evidence="2">NAD(P)H-dependent oxidoreductase</fullName>
    </submittedName>
</protein>
<dbReference type="GO" id="GO:0016491">
    <property type="term" value="F:oxidoreductase activity"/>
    <property type="evidence" value="ECO:0007669"/>
    <property type="project" value="InterPro"/>
</dbReference>
<dbReference type="RefSeq" id="WP_154560265.1">
    <property type="nucleotide sequence ID" value="NZ_JAMXWG010000035.1"/>
</dbReference>
<accession>A0A6N6WF46</accession>
<comment type="caution">
    <text evidence="2">The sequence shown here is derived from an EMBL/GenBank/DDBJ whole genome shotgun (WGS) entry which is preliminary data.</text>
</comment>
<organism evidence="2 3">
    <name type="scientific">Paraburkholderia madseniana</name>
    <dbReference type="NCBI Taxonomy" id="2599607"/>
    <lineage>
        <taxon>Bacteria</taxon>
        <taxon>Pseudomonadati</taxon>
        <taxon>Pseudomonadota</taxon>
        <taxon>Betaproteobacteria</taxon>
        <taxon>Burkholderiales</taxon>
        <taxon>Burkholderiaceae</taxon>
        <taxon>Paraburkholderia</taxon>
    </lineage>
</organism>
<dbReference type="EMBL" id="VOSW01000023">
    <property type="protein sequence ID" value="KAE8759257.1"/>
    <property type="molecule type" value="Genomic_DNA"/>
</dbReference>
<dbReference type="AlphaFoldDB" id="A0A6N6WF46"/>
<dbReference type="SUPFAM" id="SSF52218">
    <property type="entry name" value="Flavoproteins"/>
    <property type="match status" value="1"/>
</dbReference>
<sequence length="189" mass="20556">MNTNPHVSLLAVCGSLRAQSYSTAVLRTLIDHVSDNVRVERAAISSLPFYNQDLDDEQTRPVAVTAFKERIRECDGLLVVTPEYNHGLPAVLKNAIDWASRPAYESVLKDKPVVCITASPSLYGGVRAHVHLQQLFASTLSRQIIMPPVALGGIGGKVVNGILSDGISLDLAIGALQRLVEFVRQERQS</sequence>
<reference evidence="2 3" key="1">
    <citation type="journal article" date="2020" name="Int. J. Syst. Evol. Microbiol.">
        <title>Paraburkholderia madseniana sp. nov., a phenolic acid-degrading bacterium isolated from acidic forest soil.</title>
        <authorList>
            <person name="Wilhelm R.C."/>
            <person name="Murphy S.J.L."/>
            <person name="Feriancek N.M."/>
            <person name="Karasz D.C."/>
            <person name="DeRito C.M."/>
            <person name="Newman J.D."/>
            <person name="Buckley D.H."/>
        </authorList>
    </citation>
    <scope>NUCLEOTIDE SEQUENCE [LARGE SCALE GENOMIC DNA]</scope>
    <source>
        <strain evidence="2 3">RP11</strain>
    </source>
</reference>
<dbReference type="InterPro" id="IPR029039">
    <property type="entry name" value="Flavoprotein-like_sf"/>
</dbReference>
<dbReference type="OrthoDB" id="9812295at2"/>
<dbReference type="InterPro" id="IPR050712">
    <property type="entry name" value="NAD(P)H-dep_reductase"/>
</dbReference>
<name>A0A6N6WF46_9BURK</name>
<gene>
    <name evidence="2" type="ORF">FSO04_14060</name>
</gene>
<proteinExistence type="predicted"/>
<feature type="domain" description="NADPH-dependent FMN reductase-like" evidence="1">
    <location>
        <begin position="9"/>
        <end position="147"/>
    </location>
</feature>
<dbReference type="Pfam" id="PF03358">
    <property type="entry name" value="FMN_red"/>
    <property type="match status" value="1"/>
</dbReference>
<dbReference type="PANTHER" id="PTHR30543:SF21">
    <property type="entry name" value="NAD(P)H-DEPENDENT FMN REDUCTASE LOT6"/>
    <property type="match status" value="1"/>
</dbReference>
<dbReference type="InterPro" id="IPR005025">
    <property type="entry name" value="FMN_Rdtase-like_dom"/>
</dbReference>
<dbReference type="Proteomes" id="UP000463700">
    <property type="component" value="Unassembled WGS sequence"/>
</dbReference>
<dbReference type="GO" id="GO:0005829">
    <property type="term" value="C:cytosol"/>
    <property type="evidence" value="ECO:0007669"/>
    <property type="project" value="TreeGrafter"/>
</dbReference>
<dbReference type="Gene3D" id="3.40.50.360">
    <property type="match status" value="1"/>
</dbReference>
<evidence type="ECO:0000313" key="3">
    <source>
        <dbReference type="Proteomes" id="UP000463700"/>
    </source>
</evidence>
<dbReference type="GO" id="GO:0010181">
    <property type="term" value="F:FMN binding"/>
    <property type="evidence" value="ECO:0007669"/>
    <property type="project" value="TreeGrafter"/>
</dbReference>